<comment type="caution">
    <text evidence="1">The sequence shown here is derived from an EMBL/GenBank/DDBJ whole genome shotgun (WGS) entry which is preliminary data.</text>
</comment>
<dbReference type="EMBL" id="CM046391">
    <property type="protein sequence ID" value="KAI8557698.1"/>
    <property type="molecule type" value="Genomic_DNA"/>
</dbReference>
<dbReference type="Proteomes" id="UP001062846">
    <property type="component" value="Chromosome 4"/>
</dbReference>
<reference evidence="1" key="1">
    <citation type="submission" date="2022-02" db="EMBL/GenBank/DDBJ databases">
        <title>Plant Genome Project.</title>
        <authorList>
            <person name="Zhang R.-G."/>
        </authorList>
    </citation>
    <scope>NUCLEOTIDE SEQUENCE</scope>
    <source>
        <strain evidence="1">AT1</strain>
    </source>
</reference>
<organism evidence="1 2">
    <name type="scientific">Rhododendron molle</name>
    <name type="common">Chinese azalea</name>
    <name type="synonym">Azalea mollis</name>
    <dbReference type="NCBI Taxonomy" id="49168"/>
    <lineage>
        <taxon>Eukaryota</taxon>
        <taxon>Viridiplantae</taxon>
        <taxon>Streptophyta</taxon>
        <taxon>Embryophyta</taxon>
        <taxon>Tracheophyta</taxon>
        <taxon>Spermatophyta</taxon>
        <taxon>Magnoliopsida</taxon>
        <taxon>eudicotyledons</taxon>
        <taxon>Gunneridae</taxon>
        <taxon>Pentapetalae</taxon>
        <taxon>asterids</taxon>
        <taxon>Ericales</taxon>
        <taxon>Ericaceae</taxon>
        <taxon>Ericoideae</taxon>
        <taxon>Rhodoreae</taxon>
        <taxon>Rhododendron</taxon>
    </lineage>
</organism>
<gene>
    <name evidence="1" type="ORF">RHMOL_Rhmol04G0030000</name>
</gene>
<sequence>MVSLVPFTSTRIPGLLSFNTPDVPDVSRSGVSLLATHTTVVFGISLYHIPYRFLEVPGLKKPSSKIPLDETMVSPSVSAFLLVRMSTPLEVIKIENNRDNMQRDASN</sequence>
<evidence type="ECO:0000313" key="1">
    <source>
        <dbReference type="EMBL" id="KAI8557698.1"/>
    </source>
</evidence>
<accession>A0ACC0NYM2</accession>
<protein>
    <submittedName>
        <fullName evidence="1">Uncharacterized protein</fullName>
    </submittedName>
</protein>
<name>A0ACC0NYM2_RHOML</name>
<keyword evidence="2" id="KW-1185">Reference proteome</keyword>
<proteinExistence type="predicted"/>
<evidence type="ECO:0000313" key="2">
    <source>
        <dbReference type="Proteomes" id="UP001062846"/>
    </source>
</evidence>